<dbReference type="Pfam" id="PF07368">
    <property type="entry name" value="DUF1487"/>
    <property type="match status" value="1"/>
</dbReference>
<accession>A0ABD1D0H1</accession>
<comment type="caution">
    <text evidence="1">The sequence shown here is derived from an EMBL/GenBank/DDBJ whole genome shotgun (WGS) entry which is preliminary data.</text>
</comment>
<protein>
    <submittedName>
        <fullName evidence="1">Uncharacterized protein</fullName>
    </submittedName>
</protein>
<evidence type="ECO:0000313" key="2">
    <source>
        <dbReference type="Proteomes" id="UP001562425"/>
    </source>
</evidence>
<dbReference type="Gene3D" id="3.40.309.10">
    <property type="entry name" value="Aldehyde Dehydrogenase, Chain A, domain 2"/>
    <property type="match status" value="1"/>
</dbReference>
<reference evidence="1 2" key="1">
    <citation type="submission" date="2024-05" db="EMBL/GenBank/DDBJ databases">
        <title>Culex pipiens pipiens assembly and annotation.</title>
        <authorList>
            <person name="Alout H."/>
            <person name="Durand T."/>
        </authorList>
    </citation>
    <scope>NUCLEOTIDE SEQUENCE [LARGE SCALE GENOMIC DNA]</scope>
    <source>
        <strain evidence="1">HA-2024</strain>
        <tissue evidence="1">Whole body</tissue>
    </source>
</reference>
<sequence>MLRGRSRSLLFVPSIHSSFKMSSSMNATQSAVYRVNTDRTLFEFVSEQKNVLAGSIAGVPVDEVLYQIDLALSFMRYYMDQEDDGLLDEPNCKHRVVLDSRKSVFEILLDLHSAMRATCVGFELYVVGEDVAKVEFVKKLLEFPNFSSGAEVLSISNPSLAVAYCTMIVFESSDLESATDVLAKAWVNCSVPWTVRNVLVQETVQEKFILLLESKLKPFLDNVPYEKEMRAAVNKASETGFRMIQCLVDGVELKPTVVYGANVDFFLEKESTRASPILTLNAFRTAKEAITLANASNGGSVSLWTEELSLALEVAYAVAAQSVWVNCHAVFNPAFPYTFRAHDYCYGSEYAICEKKIKTVFVPSIEQPVNSTEKNKAAIDGLGLVSKEVKNQRFSFVKNEKNVHYEMVSSEYKLDNYNPEQRLQIVDEFWSKFVTIDTADRNLVHDTVYNQRKTVVIPYGVTFAN</sequence>
<dbReference type="SUPFAM" id="SSF53720">
    <property type="entry name" value="ALDH-like"/>
    <property type="match status" value="1"/>
</dbReference>
<dbReference type="InterPro" id="IPR009961">
    <property type="entry name" value="DUF1487"/>
</dbReference>
<keyword evidence="2" id="KW-1185">Reference proteome</keyword>
<organism evidence="1 2">
    <name type="scientific">Culex pipiens pipiens</name>
    <name type="common">Northern house mosquito</name>
    <dbReference type="NCBI Taxonomy" id="38569"/>
    <lineage>
        <taxon>Eukaryota</taxon>
        <taxon>Metazoa</taxon>
        <taxon>Ecdysozoa</taxon>
        <taxon>Arthropoda</taxon>
        <taxon>Hexapoda</taxon>
        <taxon>Insecta</taxon>
        <taxon>Pterygota</taxon>
        <taxon>Neoptera</taxon>
        <taxon>Endopterygota</taxon>
        <taxon>Diptera</taxon>
        <taxon>Nematocera</taxon>
        <taxon>Culicoidea</taxon>
        <taxon>Culicidae</taxon>
        <taxon>Culicinae</taxon>
        <taxon>Culicini</taxon>
        <taxon>Culex</taxon>
        <taxon>Culex</taxon>
    </lineage>
</organism>
<dbReference type="PANTHER" id="PTHR21644:SF0">
    <property type="entry name" value="AT02555P-RELATED"/>
    <property type="match status" value="1"/>
</dbReference>
<proteinExistence type="predicted"/>
<dbReference type="InterPro" id="IPR016161">
    <property type="entry name" value="Ald_DH/histidinol_DH"/>
</dbReference>
<dbReference type="EMBL" id="JBEHCU010008274">
    <property type="protein sequence ID" value="KAL1385400.1"/>
    <property type="molecule type" value="Genomic_DNA"/>
</dbReference>
<name>A0ABD1D0H1_CULPP</name>
<gene>
    <name evidence="1" type="ORF">pipiens_012907</name>
</gene>
<dbReference type="AlphaFoldDB" id="A0ABD1D0H1"/>
<dbReference type="Proteomes" id="UP001562425">
    <property type="component" value="Unassembled WGS sequence"/>
</dbReference>
<dbReference type="PANTHER" id="PTHR21644">
    <property type="entry name" value="AT02555P-RELATED"/>
    <property type="match status" value="1"/>
</dbReference>
<evidence type="ECO:0000313" key="1">
    <source>
        <dbReference type="EMBL" id="KAL1385400.1"/>
    </source>
</evidence>
<dbReference type="InterPro" id="IPR016163">
    <property type="entry name" value="Ald_DH_C"/>
</dbReference>